<dbReference type="AlphaFoldDB" id="L5L214"/>
<feature type="region of interest" description="Disordered" evidence="1">
    <location>
        <begin position="1"/>
        <end position="120"/>
    </location>
</feature>
<evidence type="ECO:0000313" key="3">
    <source>
        <dbReference type="Proteomes" id="UP000010552"/>
    </source>
</evidence>
<feature type="compositionally biased region" description="Low complexity" evidence="1">
    <location>
        <begin position="86"/>
        <end position="95"/>
    </location>
</feature>
<keyword evidence="3" id="KW-1185">Reference proteome</keyword>
<protein>
    <submittedName>
        <fullName evidence="2">Uncharacterized protein</fullName>
    </submittedName>
</protein>
<sequence>MGSGTRAGKGHCRMSPGRSLPLPPRAGLTLGRGRLGGRAGLREERHSQPLGSLAGASSLQKGRSNADGAMLPGRAPPPSGESLVDSAPGRAPPSGRGRGSRRSEAALRGGVNSENRSYRQEMIAPLVSVSGL</sequence>
<proteinExistence type="predicted"/>
<accession>L5L214</accession>
<evidence type="ECO:0000256" key="1">
    <source>
        <dbReference type="SAM" id="MobiDB-lite"/>
    </source>
</evidence>
<evidence type="ECO:0000313" key="2">
    <source>
        <dbReference type="EMBL" id="ELK17445.1"/>
    </source>
</evidence>
<gene>
    <name evidence="2" type="ORF">PAL_GLEAN10016521</name>
</gene>
<organism evidence="2 3">
    <name type="scientific">Pteropus alecto</name>
    <name type="common">Black flying fox</name>
    <dbReference type="NCBI Taxonomy" id="9402"/>
    <lineage>
        <taxon>Eukaryota</taxon>
        <taxon>Metazoa</taxon>
        <taxon>Chordata</taxon>
        <taxon>Craniata</taxon>
        <taxon>Vertebrata</taxon>
        <taxon>Euteleostomi</taxon>
        <taxon>Mammalia</taxon>
        <taxon>Eutheria</taxon>
        <taxon>Laurasiatheria</taxon>
        <taxon>Chiroptera</taxon>
        <taxon>Yinpterochiroptera</taxon>
        <taxon>Pteropodoidea</taxon>
        <taxon>Pteropodidae</taxon>
        <taxon>Pteropodinae</taxon>
        <taxon>Pteropus</taxon>
    </lineage>
</organism>
<reference evidence="3" key="1">
    <citation type="journal article" date="2013" name="Science">
        <title>Comparative analysis of bat genomes provides insight into the evolution of flight and immunity.</title>
        <authorList>
            <person name="Zhang G."/>
            <person name="Cowled C."/>
            <person name="Shi Z."/>
            <person name="Huang Z."/>
            <person name="Bishop-Lilly K.A."/>
            <person name="Fang X."/>
            <person name="Wynne J.W."/>
            <person name="Xiong Z."/>
            <person name="Baker M.L."/>
            <person name="Zhao W."/>
            <person name="Tachedjian M."/>
            <person name="Zhu Y."/>
            <person name="Zhou P."/>
            <person name="Jiang X."/>
            <person name="Ng J."/>
            <person name="Yang L."/>
            <person name="Wu L."/>
            <person name="Xiao J."/>
            <person name="Feng Y."/>
            <person name="Chen Y."/>
            <person name="Sun X."/>
            <person name="Zhang Y."/>
            <person name="Marsh G.A."/>
            <person name="Crameri G."/>
            <person name="Broder C.C."/>
            <person name="Frey K.G."/>
            <person name="Wang L.F."/>
            <person name="Wang J."/>
        </authorList>
    </citation>
    <scope>NUCLEOTIDE SEQUENCE [LARGE SCALE GENOMIC DNA]</scope>
</reference>
<dbReference type="Proteomes" id="UP000010552">
    <property type="component" value="Unassembled WGS sequence"/>
</dbReference>
<name>L5L214_PTEAL</name>
<dbReference type="InParanoid" id="L5L214"/>
<dbReference type="EMBL" id="KB030405">
    <property type="protein sequence ID" value="ELK17445.1"/>
    <property type="molecule type" value="Genomic_DNA"/>
</dbReference>